<dbReference type="RefSeq" id="WP_183211327.1">
    <property type="nucleotide sequence ID" value="NZ_JAAAMM010000007.1"/>
</dbReference>
<organism evidence="4 5">
    <name type="scientific">Aurantimonas endophytica</name>
    <dbReference type="NCBI Taxonomy" id="1522175"/>
    <lineage>
        <taxon>Bacteria</taxon>
        <taxon>Pseudomonadati</taxon>
        <taxon>Pseudomonadota</taxon>
        <taxon>Alphaproteobacteria</taxon>
        <taxon>Hyphomicrobiales</taxon>
        <taxon>Aurantimonadaceae</taxon>
        <taxon>Aurantimonas</taxon>
    </lineage>
</organism>
<evidence type="ECO:0000256" key="1">
    <source>
        <dbReference type="SAM" id="MobiDB-lite"/>
    </source>
</evidence>
<dbReference type="Proteomes" id="UP000588647">
    <property type="component" value="Unassembled WGS sequence"/>
</dbReference>
<reference evidence="4 5" key="1">
    <citation type="submission" date="2020-08" db="EMBL/GenBank/DDBJ databases">
        <title>Genomic Encyclopedia of Type Strains, Phase IV (KMG-IV): sequencing the most valuable type-strain genomes for metagenomic binning, comparative biology and taxonomic classification.</title>
        <authorList>
            <person name="Goeker M."/>
        </authorList>
    </citation>
    <scope>NUCLEOTIDE SEQUENCE [LARGE SCALE GENOMIC DNA]</scope>
    <source>
        <strain evidence="4 5">DSM 103570</strain>
    </source>
</reference>
<feature type="signal peptide" evidence="2">
    <location>
        <begin position="1"/>
        <end position="26"/>
    </location>
</feature>
<evidence type="ECO:0000313" key="5">
    <source>
        <dbReference type="Proteomes" id="UP000588647"/>
    </source>
</evidence>
<evidence type="ECO:0000259" key="3">
    <source>
        <dbReference type="Pfam" id="PF06904"/>
    </source>
</evidence>
<feature type="compositionally biased region" description="Low complexity" evidence="1">
    <location>
        <begin position="159"/>
        <end position="172"/>
    </location>
</feature>
<protein>
    <recommendedName>
        <fullName evidence="3">Extensin-like C-terminal domain-containing protein</fullName>
    </recommendedName>
</protein>
<feature type="chain" id="PRO_5031289818" description="Extensin-like C-terminal domain-containing protein" evidence="2">
    <location>
        <begin position="27"/>
        <end position="408"/>
    </location>
</feature>
<feature type="compositionally biased region" description="Low complexity" evidence="1">
    <location>
        <begin position="114"/>
        <end position="139"/>
    </location>
</feature>
<name>A0A7W6HIW2_9HYPH</name>
<dbReference type="Pfam" id="PF06904">
    <property type="entry name" value="Extensin-like_C"/>
    <property type="match status" value="1"/>
</dbReference>
<evidence type="ECO:0000313" key="4">
    <source>
        <dbReference type="EMBL" id="MBB4005757.1"/>
    </source>
</evidence>
<feature type="region of interest" description="Disordered" evidence="1">
    <location>
        <begin position="36"/>
        <end position="205"/>
    </location>
</feature>
<comment type="caution">
    <text evidence="4">The sequence shown here is derived from an EMBL/GenBank/DDBJ whole genome shotgun (WGS) entry which is preliminary data.</text>
</comment>
<dbReference type="AlphaFoldDB" id="A0A7W6HIW2"/>
<accession>A0A7W6HIW2</accession>
<feature type="compositionally biased region" description="Acidic residues" evidence="1">
    <location>
        <begin position="89"/>
        <end position="99"/>
    </location>
</feature>
<proteinExistence type="predicted"/>
<dbReference type="InterPro" id="IPR009683">
    <property type="entry name" value="Extensin-like_C"/>
</dbReference>
<sequence length="408" mass="42511">MSGLRRRRNLLLGVCLCVAVLSPALAQDLPWPDANPLQSIDRPSRPAAAQKRRAPPRVAQAPSEATVPTPETRPDQADDEAPTEAAASTDDEAAADDAPAEPVETEQAPAPNGEAAEQPAETPAPSDAPAADISSTPPTGEIPTPDARPDRASDEPAEASTPADADAIPSASDPEEPDEPATQAQPIPDAMPLTPDVPEADEEPLTPTTLRQLEQTVTPAASVLAAAAIADAVACEAELTERGVVFTVEPSISEGACGVLRPVNIERLSSGIAVSPKTQLLCRAALALDEWMSSSVVPAARVNLPGRALTEFRHGSTYVCRKRASESGISEHARGSAVDISAFVFDKGPEISVEAQEAGSPEAKFQRSVRVGACGPFRTVLGPGTDADHATHFHLDIAARRNDGTYCK</sequence>
<dbReference type="EMBL" id="JACIEM010000007">
    <property type="protein sequence ID" value="MBB4005757.1"/>
    <property type="molecule type" value="Genomic_DNA"/>
</dbReference>
<keyword evidence="5" id="KW-1185">Reference proteome</keyword>
<keyword evidence="2" id="KW-0732">Signal</keyword>
<evidence type="ECO:0000256" key="2">
    <source>
        <dbReference type="SAM" id="SignalP"/>
    </source>
</evidence>
<gene>
    <name evidence="4" type="ORF">GGR03_004859</name>
</gene>
<feature type="domain" description="Extensin-like C-terminal" evidence="3">
    <location>
        <begin position="234"/>
        <end position="408"/>
    </location>
</feature>